<organism evidence="1">
    <name type="scientific">Timema poppense</name>
    <name type="common">Walking stick</name>
    <dbReference type="NCBI Taxonomy" id="170557"/>
    <lineage>
        <taxon>Eukaryota</taxon>
        <taxon>Metazoa</taxon>
        <taxon>Ecdysozoa</taxon>
        <taxon>Arthropoda</taxon>
        <taxon>Hexapoda</taxon>
        <taxon>Insecta</taxon>
        <taxon>Pterygota</taxon>
        <taxon>Neoptera</taxon>
        <taxon>Polyneoptera</taxon>
        <taxon>Phasmatodea</taxon>
        <taxon>Timematodea</taxon>
        <taxon>Timematoidea</taxon>
        <taxon>Timematidae</taxon>
        <taxon>Timema</taxon>
    </lineage>
</organism>
<name>A0A7R9CSN2_TIMPO</name>
<protein>
    <submittedName>
        <fullName evidence="1">Uncharacterized protein</fullName>
    </submittedName>
</protein>
<dbReference type="AlphaFoldDB" id="A0A7R9CSN2"/>
<evidence type="ECO:0000313" key="1">
    <source>
        <dbReference type="EMBL" id="CAD7401218.1"/>
    </source>
</evidence>
<gene>
    <name evidence="1" type="ORF">TPSB3V08_LOCUS2987</name>
</gene>
<accession>A0A7R9CSN2</accession>
<dbReference type="EMBL" id="OD001258">
    <property type="protein sequence ID" value="CAD7401218.1"/>
    <property type="molecule type" value="Genomic_DNA"/>
</dbReference>
<sequence length="223" mass="25634">MYPQLRGGRVKPLLDISTVVASLVLTDSSQMIDDGFEKLPDQIMYPYAEPYDLQKHVEWETKVKTEIATTEVQFYDSSLKMMVSLPDTFIPKKDDFKECMDESKYYNDLEYKYNPVFDEKPQDKPEYLVQPKCQIELLKNNLPGQNSITQHYNNLNPLTIISPALTTKNCEATQIAPKENSKRLLPHGSETLCTAPIHETSSEESLNYKGVPLEGSLMFSYFW</sequence>
<proteinExistence type="predicted"/>
<reference evidence="1" key="1">
    <citation type="submission" date="2020-11" db="EMBL/GenBank/DDBJ databases">
        <authorList>
            <person name="Tran Van P."/>
        </authorList>
    </citation>
    <scope>NUCLEOTIDE SEQUENCE</scope>
</reference>